<comment type="caution">
    <text evidence="1">The sequence shown here is derived from an EMBL/GenBank/DDBJ whole genome shotgun (WGS) entry which is preliminary data.</text>
</comment>
<keyword evidence="2" id="KW-1185">Reference proteome</keyword>
<gene>
    <name evidence="1" type="ORF">GCM10007301_22800</name>
</gene>
<dbReference type="EMBL" id="BMCT01000002">
    <property type="protein sequence ID" value="GGF62519.1"/>
    <property type="molecule type" value="Genomic_DNA"/>
</dbReference>
<dbReference type="RefSeq" id="WP_188578487.1">
    <property type="nucleotide sequence ID" value="NZ_BMCT01000002.1"/>
</dbReference>
<evidence type="ECO:0000313" key="1">
    <source>
        <dbReference type="EMBL" id="GGF62519.1"/>
    </source>
</evidence>
<dbReference type="Proteomes" id="UP000606044">
    <property type="component" value="Unassembled WGS sequence"/>
</dbReference>
<reference evidence="1" key="2">
    <citation type="submission" date="2020-09" db="EMBL/GenBank/DDBJ databases">
        <authorList>
            <person name="Sun Q."/>
            <person name="Sedlacek I."/>
        </authorList>
    </citation>
    <scope>NUCLEOTIDE SEQUENCE</scope>
    <source>
        <strain evidence="1">CCM 7897</strain>
    </source>
</reference>
<proteinExistence type="predicted"/>
<reference evidence="1" key="1">
    <citation type="journal article" date="2014" name="Int. J. Syst. Evol. Microbiol.">
        <title>Complete genome sequence of Corynebacterium casei LMG S-19264T (=DSM 44701T), isolated from a smear-ripened cheese.</title>
        <authorList>
            <consortium name="US DOE Joint Genome Institute (JGI-PGF)"/>
            <person name="Walter F."/>
            <person name="Albersmeier A."/>
            <person name="Kalinowski J."/>
            <person name="Ruckert C."/>
        </authorList>
    </citation>
    <scope>NUCLEOTIDE SEQUENCE</scope>
    <source>
        <strain evidence="1">CCM 7897</strain>
    </source>
</reference>
<organism evidence="1 2">
    <name type="scientific">Azorhizobium oxalatiphilum</name>
    <dbReference type="NCBI Taxonomy" id="980631"/>
    <lineage>
        <taxon>Bacteria</taxon>
        <taxon>Pseudomonadati</taxon>
        <taxon>Pseudomonadota</taxon>
        <taxon>Alphaproteobacteria</taxon>
        <taxon>Hyphomicrobiales</taxon>
        <taxon>Xanthobacteraceae</taxon>
        <taxon>Azorhizobium</taxon>
    </lineage>
</organism>
<accession>A0A917BY38</accession>
<evidence type="ECO:0000313" key="2">
    <source>
        <dbReference type="Proteomes" id="UP000606044"/>
    </source>
</evidence>
<protein>
    <submittedName>
        <fullName evidence="1">Uncharacterized protein</fullName>
    </submittedName>
</protein>
<name>A0A917BY38_9HYPH</name>
<dbReference type="AlphaFoldDB" id="A0A917BY38"/>
<sequence>MWENSEHLTISGLARPLRVAYLVDLERDAERILDAIFAEAYGRWGGRRTLVVPVLATGIDSRYLKWLYVFDADIIYSFADLSDEAVAYLHETCGPAHLIKHRELSAKTGEVLRYDIQLPISSLLSLSVLPAFRARSWGFEGPPRDIKVLETYWDGSDTPFLRENFGFPFISYSNSEIAKKHPDLFTSTTLIGPNAYSDPMQGKDAHATYLTSESDVLSALGQAGGPLTLAQISDWFSPSWELCVDLRARYTHVVVGDSVDDRLAFWNVYQRLSRPSFWEIGALRIPKSYVENELLFSKVAALILQRGMRGHDGCVRVCLMSCSMDEECLGVISDRLKRSGISTIETLSISSHAVVVPPLNDQEKVTLHTGGMFAEPIQQVSAEFSSSRAPVPAAAPWHMTEAVPPAGLRHGQWMIDLTVDRALDHGRFDNQRDVWIFPRRIRLERAVRIDRDPTARRVEAVHSLRVIRTGSLALANEAGAPKVSISLPEDLAAIRRGLCETLEWVPFDRARSDRPRGRVRVAHAEVSDKGRYLMGVIGMFDSLSSAFNVLMNEFWREELQRLGGVPAEKATDLRNQLIKRLRRKFSQPSGPLNFSDDDAIERLATEALRAGRMIDRERRYVSYGQLRRRWGDSVEAFLAEASDGTEDPDADAYYRDDDRLARSLQRLCQCEVLFQGRDWRCPRCFNRNWIGIEALSRTMTCAVCAREEPASVKGDWQFRANSFLVEAYRDHGTEAAIWALWRLWKGWSRSFYYAPSLRLWRERPANDRTADIEVDAIVVVDGRVHLVEAKSAAKLDSNEIDQLITASKFIRPDVLVIACMDAETDGLKRAVEKLRSKLEVGVEVQLLTFDPGELEPGQFLS</sequence>